<dbReference type="Gene3D" id="2.60.40.790">
    <property type="match status" value="1"/>
</dbReference>
<evidence type="ECO:0000259" key="6">
    <source>
        <dbReference type="PROSITE" id="PS51401"/>
    </source>
</evidence>
<dbReference type="PROSITE" id="PS51401">
    <property type="entry name" value="CHORD"/>
    <property type="match status" value="2"/>
</dbReference>
<evidence type="ECO:0000256" key="2">
    <source>
        <dbReference type="ARBA" id="ARBA00022737"/>
    </source>
</evidence>
<dbReference type="InterPro" id="IPR008978">
    <property type="entry name" value="HSP20-like_chaperone"/>
</dbReference>
<feature type="domain" description="CHORD" evidence="6">
    <location>
        <begin position="10"/>
        <end position="69"/>
    </location>
</feature>
<reference evidence="8" key="1">
    <citation type="submission" date="2025-08" db="UniProtKB">
        <authorList>
            <consortium name="RefSeq"/>
        </authorList>
    </citation>
    <scope>IDENTIFICATION</scope>
</reference>
<evidence type="ECO:0000256" key="4">
    <source>
        <dbReference type="SAM" id="MobiDB-lite"/>
    </source>
</evidence>
<dbReference type="Pfam" id="PF04968">
    <property type="entry name" value="CHORD"/>
    <property type="match status" value="2"/>
</dbReference>
<evidence type="ECO:0000256" key="3">
    <source>
        <dbReference type="ARBA" id="ARBA00022833"/>
    </source>
</evidence>
<evidence type="ECO:0000259" key="5">
    <source>
        <dbReference type="PROSITE" id="PS51203"/>
    </source>
</evidence>
<sequence>MSQEENLLPCYNRGCGKKFDPNDNKEGDCIYHSGYPVFHDAYKGWSCCNKKCTDFTEFLNIKGCVKSYHSNIKPAEPEKPVVDKSKWNEIIEVIAQPLSNGSALERPPFETPQVNLMPDVSPALLEQIKGLTSNISQNICESKVQIGQSCKNNSCKATYNGPASDDEVCNHHPGVPIFHEGMKYWSCCQKKTTDFSTFLEQPGCAQGKHTWISKNNSKRAKCRMDWHQTGTFVVISVYAKKYQPDQSSIKLNPIRLTVDLFFIEENSRYNLDLELRGIVDITQSSVNMLPTKVEIKLKKAELGSWAKLDFPRATEEETEEDSQNDENISAQVEAVDLSDL</sequence>
<dbReference type="SUPFAM" id="SSF49764">
    <property type="entry name" value="HSP20-like chaperones"/>
    <property type="match status" value="1"/>
</dbReference>
<evidence type="ECO:0000313" key="7">
    <source>
        <dbReference type="Proteomes" id="UP000515180"/>
    </source>
</evidence>
<dbReference type="InterPro" id="IPR007052">
    <property type="entry name" value="CS_dom"/>
</dbReference>
<dbReference type="GO" id="GO:0046872">
    <property type="term" value="F:metal ion binding"/>
    <property type="evidence" value="ECO:0007669"/>
    <property type="project" value="UniProtKB-KW"/>
</dbReference>
<proteinExistence type="predicted"/>
<feature type="region of interest" description="Disordered" evidence="4">
    <location>
        <begin position="311"/>
        <end position="340"/>
    </location>
</feature>
<gene>
    <name evidence="8" type="primary">LOC100743510</name>
</gene>
<dbReference type="Pfam" id="PF04969">
    <property type="entry name" value="CS"/>
    <property type="match status" value="1"/>
</dbReference>
<evidence type="ECO:0000313" key="8">
    <source>
        <dbReference type="RefSeq" id="XP_024224877.1"/>
    </source>
</evidence>
<keyword evidence="1" id="KW-0479">Metal-binding</keyword>
<keyword evidence="2" id="KW-0677">Repeat</keyword>
<dbReference type="Gene3D" id="4.10.1130.20">
    <property type="match status" value="2"/>
</dbReference>
<dbReference type="InterPro" id="IPR007051">
    <property type="entry name" value="CHORD_dom"/>
</dbReference>
<organism evidence="7 8">
    <name type="scientific">Bombus impatiens</name>
    <name type="common">Bumblebee</name>
    <dbReference type="NCBI Taxonomy" id="132113"/>
    <lineage>
        <taxon>Eukaryota</taxon>
        <taxon>Metazoa</taxon>
        <taxon>Ecdysozoa</taxon>
        <taxon>Arthropoda</taxon>
        <taxon>Hexapoda</taxon>
        <taxon>Insecta</taxon>
        <taxon>Pterygota</taxon>
        <taxon>Neoptera</taxon>
        <taxon>Endopterygota</taxon>
        <taxon>Hymenoptera</taxon>
        <taxon>Apocrita</taxon>
        <taxon>Aculeata</taxon>
        <taxon>Apoidea</taxon>
        <taxon>Anthophila</taxon>
        <taxon>Apidae</taxon>
        <taxon>Bombus</taxon>
        <taxon>Pyrobombus</taxon>
    </lineage>
</organism>
<dbReference type="InterPro" id="IPR039790">
    <property type="entry name" value="CHRD1"/>
</dbReference>
<feature type="domain" description="CS" evidence="5">
    <location>
        <begin position="219"/>
        <end position="309"/>
    </location>
</feature>
<dbReference type="Proteomes" id="UP000515180">
    <property type="component" value="Unplaced"/>
</dbReference>
<dbReference type="AlphaFoldDB" id="A0A6P6FD62"/>
<dbReference type="GeneID" id="100743510"/>
<keyword evidence="7" id="KW-1185">Reference proteome</keyword>
<dbReference type="CDD" id="cd06488">
    <property type="entry name" value="p23_melusin_like"/>
    <property type="match status" value="1"/>
</dbReference>
<dbReference type="RefSeq" id="XP_024224877.1">
    <property type="nucleotide sequence ID" value="XM_024369109.2"/>
</dbReference>
<dbReference type="PROSITE" id="PS51203">
    <property type="entry name" value="CS"/>
    <property type="match status" value="1"/>
</dbReference>
<name>A0A6P6FD62_BOMIM</name>
<protein>
    <submittedName>
        <fullName evidence="8">Cysteine and histidine-rich domain-containing protein</fullName>
    </submittedName>
</protein>
<dbReference type="CTD" id="42874"/>
<evidence type="ECO:0000256" key="1">
    <source>
        <dbReference type="ARBA" id="ARBA00022723"/>
    </source>
</evidence>
<dbReference type="OrthoDB" id="10261079at2759"/>
<dbReference type="PANTHER" id="PTHR46983">
    <property type="entry name" value="CYSTEINE AND HISTIDINE-RICH DOMAIN-CONTAINING PROTEIN 1"/>
    <property type="match status" value="1"/>
</dbReference>
<feature type="domain" description="CHORD" evidence="6">
    <location>
        <begin position="150"/>
        <end position="209"/>
    </location>
</feature>
<dbReference type="KEGG" id="bim:100743510"/>
<dbReference type="PANTHER" id="PTHR46983:SF3">
    <property type="entry name" value="CHPADIPLOID STATE MAINTENANCE PROTEIN CHPA"/>
    <property type="match status" value="1"/>
</dbReference>
<accession>A0A6P6FD62</accession>
<keyword evidence="3" id="KW-0862">Zinc</keyword>